<gene>
    <name evidence="4" type="ORF">BE08_29405</name>
</gene>
<comment type="caution">
    <text evidence="4">The sequence shown here is derived from an EMBL/GenBank/DDBJ whole genome shotgun (WGS) entry which is preliminary data.</text>
</comment>
<evidence type="ECO:0000256" key="3">
    <source>
        <dbReference type="SAM" id="MobiDB-lite"/>
    </source>
</evidence>
<evidence type="ECO:0000256" key="1">
    <source>
        <dbReference type="ARBA" id="ARBA00022723"/>
    </source>
</evidence>
<accession>A0A150P3R4</accession>
<feature type="region of interest" description="Disordered" evidence="3">
    <location>
        <begin position="45"/>
        <end position="79"/>
    </location>
</feature>
<evidence type="ECO:0000256" key="2">
    <source>
        <dbReference type="ARBA" id="ARBA00022833"/>
    </source>
</evidence>
<name>A0A150P3R4_SORCE</name>
<proteinExistence type="inferred from homology"/>
<sequence>MGASAGATCPICRKSAGPRPENPAFPFCSPQCKLVDLGRWLEGSYRVPGPPVSSAADAEALESRGRMDGLDGKPQEEDE</sequence>
<dbReference type="SUPFAM" id="SSF57716">
    <property type="entry name" value="Glucocorticoid receptor-like (DNA-binding domain)"/>
    <property type="match status" value="1"/>
</dbReference>
<keyword evidence="1" id="KW-0479">Metal-binding</keyword>
<dbReference type="GO" id="GO:0008270">
    <property type="term" value="F:zinc ion binding"/>
    <property type="evidence" value="ECO:0007669"/>
    <property type="project" value="InterPro"/>
</dbReference>
<dbReference type="InterPro" id="IPR013088">
    <property type="entry name" value="Znf_NHR/GATA"/>
</dbReference>
<dbReference type="PANTHER" id="PTHR36150">
    <property type="entry name" value="DNA GYRASE INHIBITOR YACG"/>
    <property type="match status" value="1"/>
</dbReference>
<dbReference type="Pfam" id="PF03884">
    <property type="entry name" value="YacG"/>
    <property type="match status" value="1"/>
</dbReference>
<keyword evidence="2" id="KW-0862">Zinc</keyword>
<dbReference type="HAMAP" id="MF_00649">
    <property type="entry name" value="DNA_gyrase_inhibitor_YacG"/>
    <property type="match status" value="1"/>
</dbReference>
<protein>
    <submittedName>
        <fullName evidence="4">Uncharacterized protein</fullName>
    </submittedName>
</protein>
<dbReference type="Gene3D" id="3.30.50.10">
    <property type="entry name" value="Erythroid Transcription Factor GATA-1, subunit A"/>
    <property type="match status" value="1"/>
</dbReference>
<reference evidence="4 5" key="1">
    <citation type="submission" date="2014-02" db="EMBL/GenBank/DDBJ databases">
        <title>The small core and large imbalanced accessory genome model reveals a collaborative survival strategy of Sorangium cellulosum strains in nature.</title>
        <authorList>
            <person name="Han K."/>
            <person name="Peng R."/>
            <person name="Blom J."/>
            <person name="Li Y.-Z."/>
        </authorList>
    </citation>
    <scope>NUCLEOTIDE SEQUENCE [LARGE SCALE GENOMIC DNA]</scope>
    <source>
        <strain evidence="4 5">So0157-25</strain>
    </source>
</reference>
<organism evidence="4 5">
    <name type="scientific">Sorangium cellulosum</name>
    <name type="common">Polyangium cellulosum</name>
    <dbReference type="NCBI Taxonomy" id="56"/>
    <lineage>
        <taxon>Bacteria</taxon>
        <taxon>Pseudomonadati</taxon>
        <taxon>Myxococcota</taxon>
        <taxon>Polyangia</taxon>
        <taxon>Polyangiales</taxon>
        <taxon>Polyangiaceae</taxon>
        <taxon>Sorangium</taxon>
    </lineage>
</organism>
<feature type="compositionally biased region" description="Basic and acidic residues" evidence="3">
    <location>
        <begin position="61"/>
        <end position="79"/>
    </location>
</feature>
<dbReference type="EMBL" id="JELY01003249">
    <property type="protein sequence ID" value="KYF50266.1"/>
    <property type="molecule type" value="Genomic_DNA"/>
</dbReference>
<dbReference type="GO" id="GO:0006355">
    <property type="term" value="P:regulation of DNA-templated transcription"/>
    <property type="evidence" value="ECO:0007669"/>
    <property type="project" value="InterPro"/>
</dbReference>
<evidence type="ECO:0000313" key="5">
    <source>
        <dbReference type="Proteomes" id="UP000075420"/>
    </source>
</evidence>
<evidence type="ECO:0000313" key="4">
    <source>
        <dbReference type="EMBL" id="KYF50266.1"/>
    </source>
</evidence>
<dbReference type="AlphaFoldDB" id="A0A150P3R4"/>
<dbReference type="Proteomes" id="UP000075420">
    <property type="component" value="Unassembled WGS sequence"/>
</dbReference>
<dbReference type="InterPro" id="IPR005584">
    <property type="entry name" value="DNA_gyrase_inhibitor_YacG"/>
</dbReference>
<dbReference type="PANTHER" id="PTHR36150:SF1">
    <property type="entry name" value="DNA GYRASE INHIBITOR YACG"/>
    <property type="match status" value="1"/>
</dbReference>